<name>A0ABS4IVB3_9BACL</name>
<dbReference type="EMBL" id="JAGGLB010000009">
    <property type="protein sequence ID" value="MBP1991515.1"/>
    <property type="molecule type" value="Genomic_DNA"/>
</dbReference>
<sequence length="115" mass="12929">MRSQIVEERGKKMYAQIFLGIAMIIIGICNLLNLKFVIGKNAKKIISENELISFQKGLALPYFLLGIILITMGLVERENIIKGPVFIGIYIILAAIPLAMALANNKKHSGYYFLW</sequence>
<feature type="transmembrane region" description="Helical" evidence="1">
    <location>
        <begin position="17"/>
        <end position="38"/>
    </location>
</feature>
<keyword evidence="3" id="KW-1185">Reference proteome</keyword>
<evidence type="ECO:0000313" key="2">
    <source>
        <dbReference type="EMBL" id="MBP1991515.1"/>
    </source>
</evidence>
<evidence type="ECO:0008006" key="4">
    <source>
        <dbReference type="Google" id="ProtNLM"/>
    </source>
</evidence>
<evidence type="ECO:0000313" key="3">
    <source>
        <dbReference type="Proteomes" id="UP001519287"/>
    </source>
</evidence>
<keyword evidence="1" id="KW-0812">Transmembrane</keyword>
<keyword evidence="1" id="KW-1133">Transmembrane helix</keyword>
<feature type="transmembrane region" description="Helical" evidence="1">
    <location>
        <begin position="81"/>
        <end position="103"/>
    </location>
</feature>
<dbReference type="RefSeq" id="WP_209972267.1">
    <property type="nucleotide sequence ID" value="NZ_JAGGLB010000009.1"/>
</dbReference>
<organism evidence="2 3">
    <name type="scientific">Paenibacillus eucommiae</name>
    <dbReference type="NCBI Taxonomy" id="1355755"/>
    <lineage>
        <taxon>Bacteria</taxon>
        <taxon>Bacillati</taxon>
        <taxon>Bacillota</taxon>
        <taxon>Bacilli</taxon>
        <taxon>Bacillales</taxon>
        <taxon>Paenibacillaceae</taxon>
        <taxon>Paenibacillus</taxon>
    </lineage>
</organism>
<reference evidence="2 3" key="1">
    <citation type="submission" date="2021-03" db="EMBL/GenBank/DDBJ databases">
        <title>Genomic Encyclopedia of Type Strains, Phase IV (KMG-IV): sequencing the most valuable type-strain genomes for metagenomic binning, comparative biology and taxonomic classification.</title>
        <authorList>
            <person name="Goeker M."/>
        </authorList>
    </citation>
    <scope>NUCLEOTIDE SEQUENCE [LARGE SCALE GENOMIC DNA]</scope>
    <source>
        <strain evidence="2 3">DSM 26048</strain>
    </source>
</reference>
<proteinExistence type="predicted"/>
<comment type="caution">
    <text evidence="2">The sequence shown here is derived from an EMBL/GenBank/DDBJ whole genome shotgun (WGS) entry which is preliminary data.</text>
</comment>
<feature type="transmembrane region" description="Helical" evidence="1">
    <location>
        <begin position="58"/>
        <end position="75"/>
    </location>
</feature>
<accession>A0ABS4IVB3</accession>
<evidence type="ECO:0000256" key="1">
    <source>
        <dbReference type="SAM" id="Phobius"/>
    </source>
</evidence>
<dbReference type="Proteomes" id="UP001519287">
    <property type="component" value="Unassembled WGS sequence"/>
</dbReference>
<gene>
    <name evidence="2" type="ORF">J2Z66_003122</name>
</gene>
<protein>
    <recommendedName>
        <fullName evidence="4">DUF3784 domain-containing protein</fullName>
    </recommendedName>
</protein>
<keyword evidence="1" id="KW-0472">Membrane</keyword>